<evidence type="ECO:0000313" key="1">
    <source>
        <dbReference type="EMBL" id="KIM13490.1"/>
    </source>
</evidence>
<dbReference type="InterPro" id="IPR021222">
    <property type="entry name" value="DUF2714"/>
</dbReference>
<name>A0A0C2ZKL8_MYCCA</name>
<proteinExistence type="predicted"/>
<dbReference type="AlphaFoldDB" id="A0A0C2ZKL8"/>
<protein>
    <recommendedName>
        <fullName evidence="3">DUF2714 domain-containing protein</fullName>
    </recommendedName>
</protein>
<accession>A0A0C2ZKL8</accession>
<dbReference type="Proteomes" id="UP000031975">
    <property type="component" value="Unassembled WGS sequence"/>
</dbReference>
<gene>
    <name evidence="1" type="ORF">MCGM508_00100</name>
</gene>
<sequence>MKKKEVKKPELGSFKVFDLYKEIINSNSYIDYQKLLASVLLECKLGFNSKEYLEFVKMYQEGFEKKFDLVLADFVITFNVNLKYSNDILIPMLADRESSNTQAINLKTNTNEKLDHFLKVFNKYVKELLKEQNYVEIFPKIILFVSKNTNLLKIIFDQDYVVYRG</sequence>
<comment type="caution">
    <text evidence="1">The sequence shown here is derived from an EMBL/GenBank/DDBJ whole genome shotgun (WGS) entry which is preliminary data.</text>
</comment>
<evidence type="ECO:0008006" key="3">
    <source>
        <dbReference type="Google" id="ProtNLM"/>
    </source>
</evidence>
<dbReference type="RefSeq" id="WP_041159578.1">
    <property type="nucleotide sequence ID" value="NZ_CP143999.1"/>
</dbReference>
<reference evidence="1 2" key="1">
    <citation type="submission" date="2015-01" db="EMBL/GenBank/DDBJ databases">
        <title>Draft Genome Sequence of Mycoplasma capricolum subsp. capricolum str. GM508D.</title>
        <authorList>
            <person name="Calcutt M.J."/>
            <person name="Foecking M.F."/>
        </authorList>
    </citation>
    <scope>NUCLEOTIDE SEQUENCE [LARGE SCALE GENOMIC DNA]</scope>
    <source>
        <strain evidence="1 2">GM508D</strain>
    </source>
</reference>
<organism evidence="1 2">
    <name type="scientific">Mycoplasma capricolum subsp. capricolum</name>
    <dbReference type="NCBI Taxonomy" id="40479"/>
    <lineage>
        <taxon>Bacteria</taxon>
        <taxon>Bacillati</taxon>
        <taxon>Mycoplasmatota</taxon>
        <taxon>Mollicutes</taxon>
        <taxon>Mycoplasmataceae</taxon>
        <taxon>Mycoplasma</taxon>
    </lineage>
</organism>
<dbReference type="Pfam" id="PF10896">
    <property type="entry name" value="DUF2714"/>
    <property type="match status" value="1"/>
</dbReference>
<evidence type="ECO:0000313" key="2">
    <source>
        <dbReference type="Proteomes" id="UP000031975"/>
    </source>
</evidence>
<dbReference type="EMBL" id="JXQB01000001">
    <property type="protein sequence ID" value="KIM13490.1"/>
    <property type="molecule type" value="Genomic_DNA"/>
</dbReference>